<protein>
    <submittedName>
        <fullName evidence="4">Uncharacterized protein</fullName>
    </submittedName>
</protein>
<evidence type="ECO:0000256" key="1">
    <source>
        <dbReference type="SAM" id="Coils"/>
    </source>
</evidence>
<keyword evidence="5" id="KW-1185">Reference proteome</keyword>
<accession>A0AAJ0BBW1</accession>
<name>A0AAJ0BBW1_9PEZI</name>
<feature type="compositionally biased region" description="Polar residues" evidence="2">
    <location>
        <begin position="71"/>
        <end position="92"/>
    </location>
</feature>
<keyword evidence="3" id="KW-0812">Transmembrane</keyword>
<organism evidence="4 5">
    <name type="scientific">Echria macrotheca</name>
    <dbReference type="NCBI Taxonomy" id="438768"/>
    <lineage>
        <taxon>Eukaryota</taxon>
        <taxon>Fungi</taxon>
        <taxon>Dikarya</taxon>
        <taxon>Ascomycota</taxon>
        <taxon>Pezizomycotina</taxon>
        <taxon>Sordariomycetes</taxon>
        <taxon>Sordariomycetidae</taxon>
        <taxon>Sordariales</taxon>
        <taxon>Schizotheciaceae</taxon>
        <taxon>Echria</taxon>
    </lineage>
</organism>
<evidence type="ECO:0000313" key="4">
    <source>
        <dbReference type="EMBL" id="KAK1754975.1"/>
    </source>
</evidence>
<evidence type="ECO:0000256" key="2">
    <source>
        <dbReference type="SAM" id="MobiDB-lite"/>
    </source>
</evidence>
<feature type="transmembrane region" description="Helical" evidence="3">
    <location>
        <begin position="262"/>
        <end position="281"/>
    </location>
</feature>
<keyword evidence="3" id="KW-0472">Membrane</keyword>
<dbReference type="EMBL" id="MU839834">
    <property type="protein sequence ID" value="KAK1754975.1"/>
    <property type="molecule type" value="Genomic_DNA"/>
</dbReference>
<feature type="compositionally biased region" description="Low complexity" evidence="2">
    <location>
        <begin position="95"/>
        <end position="107"/>
    </location>
</feature>
<proteinExistence type="predicted"/>
<comment type="caution">
    <text evidence="4">The sequence shown here is derived from an EMBL/GenBank/DDBJ whole genome shotgun (WGS) entry which is preliminary data.</text>
</comment>
<evidence type="ECO:0000313" key="5">
    <source>
        <dbReference type="Proteomes" id="UP001239445"/>
    </source>
</evidence>
<keyword evidence="1" id="KW-0175">Coiled coil</keyword>
<evidence type="ECO:0000256" key="3">
    <source>
        <dbReference type="SAM" id="Phobius"/>
    </source>
</evidence>
<dbReference type="Proteomes" id="UP001239445">
    <property type="component" value="Unassembled WGS sequence"/>
</dbReference>
<feature type="coiled-coil region" evidence="1">
    <location>
        <begin position="207"/>
        <end position="255"/>
    </location>
</feature>
<reference evidence="4" key="1">
    <citation type="submission" date="2023-06" db="EMBL/GenBank/DDBJ databases">
        <title>Genome-scale phylogeny and comparative genomics of the fungal order Sordariales.</title>
        <authorList>
            <consortium name="Lawrence Berkeley National Laboratory"/>
            <person name="Hensen N."/>
            <person name="Bonometti L."/>
            <person name="Westerberg I."/>
            <person name="Brannstrom I.O."/>
            <person name="Guillou S."/>
            <person name="Cros-Aarteil S."/>
            <person name="Calhoun S."/>
            <person name="Haridas S."/>
            <person name="Kuo A."/>
            <person name="Mondo S."/>
            <person name="Pangilinan J."/>
            <person name="Riley R."/>
            <person name="Labutti K."/>
            <person name="Andreopoulos B."/>
            <person name="Lipzen A."/>
            <person name="Chen C."/>
            <person name="Yanf M."/>
            <person name="Daum C."/>
            <person name="Ng V."/>
            <person name="Clum A."/>
            <person name="Steindorff A."/>
            <person name="Ohm R."/>
            <person name="Martin F."/>
            <person name="Silar P."/>
            <person name="Natvig D."/>
            <person name="Lalanne C."/>
            <person name="Gautier V."/>
            <person name="Ament-Velasquez S.L."/>
            <person name="Kruys A."/>
            <person name="Hutchinson M.I."/>
            <person name="Powell A.J."/>
            <person name="Barry K."/>
            <person name="Miller A.N."/>
            <person name="Grigoriev I.V."/>
            <person name="Debuchy R."/>
            <person name="Gladieux P."/>
            <person name="Thoren M.H."/>
            <person name="Johannesson H."/>
        </authorList>
    </citation>
    <scope>NUCLEOTIDE SEQUENCE</scope>
    <source>
        <strain evidence="4">PSN4</strain>
    </source>
</reference>
<feature type="region of interest" description="Disordered" evidence="2">
    <location>
        <begin position="1"/>
        <end position="107"/>
    </location>
</feature>
<sequence>MSNNGSEAAKETPPQRARHQITRSISELSSPIRLHRHQSHRAAKDKDGLGAVPQTIPPPQGRLSLDGSRSDGVTPNLSPNPSRRASILNTSGDDAPSGAAPSVSAPVPMPKAAVREDMVAIERQRAMLRESGLKKSLAELADFSVATTRRLDDTYFSVRDKLDVLQSTIVALKELAGLSQQMNRAFNIDAEELDADISAQLDAFGQFEDQQKRIEKLQERIHIGRDKIRVLSKRVDVVRERIENWERADREWQERTRRRLKAVWVVTSVILFLMLILYLAAQYAAQPLEETTVRLANDTLKALRNVTGAKTLWPESTQPTTTIEGILGRTGSAATSSSSTDVLRVFDEL</sequence>
<keyword evidence="3" id="KW-1133">Transmembrane helix</keyword>
<gene>
    <name evidence="4" type="ORF">QBC47DRAFT_382339</name>
</gene>
<dbReference type="AlphaFoldDB" id="A0AAJ0BBW1"/>